<comment type="function">
    <text evidence="2 11">Catalyzes a salvage reaction resulting in the formation of AMP, that is energically less costly than de novo synthesis.</text>
</comment>
<dbReference type="NCBIfam" id="NF002636">
    <property type="entry name" value="PRK02304.1-5"/>
    <property type="match status" value="1"/>
</dbReference>
<evidence type="ECO:0000256" key="5">
    <source>
        <dbReference type="ARBA" id="ARBA00008391"/>
    </source>
</evidence>
<reference evidence="13 14" key="1">
    <citation type="submission" date="2020-08" db="EMBL/GenBank/DDBJ databases">
        <title>Winkia gen. nov., sp. nov., isolated from faeces of the Anser albifrons in China.</title>
        <authorList>
            <person name="Liu Q."/>
        </authorList>
    </citation>
    <scope>NUCLEOTIDE SEQUENCE [LARGE SCALE GENOMIC DNA]</scope>
    <source>
        <strain evidence="13 14">C62</strain>
    </source>
</reference>
<organism evidence="13 14">
    <name type="scientific">Nanchangia anserum</name>
    <dbReference type="NCBI Taxonomy" id="2692125"/>
    <lineage>
        <taxon>Bacteria</taxon>
        <taxon>Bacillati</taxon>
        <taxon>Actinomycetota</taxon>
        <taxon>Actinomycetes</taxon>
        <taxon>Actinomycetales</taxon>
        <taxon>Actinomycetaceae</taxon>
        <taxon>Nanchangia</taxon>
    </lineage>
</organism>
<comment type="caution">
    <text evidence="13">The sequence shown here is derived from an EMBL/GenBank/DDBJ whole genome shotgun (WGS) entry which is preliminary data.</text>
</comment>
<dbReference type="UniPathway" id="UPA00588">
    <property type="reaction ID" value="UER00646"/>
</dbReference>
<dbReference type="GO" id="GO:0044209">
    <property type="term" value="P:AMP salvage"/>
    <property type="evidence" value="ECO:0007669"/>
    <property type="project" value="UniProtKB-UniRule"/>
</dbReference>
<dbReference type="GO" id="GO:0002055">
    <property type="term" value="F:adenine binding"/>
    <property type="evidence" value="ECO:0007669"/>
    <property type="project" value="TreeGrafter"/>
</dbReference>
<dbReference type="InterPro" id="IPR050054">
    <property type="entry name" value="UPRTase/APRTase"/>
</dbReference>
<evidence type="ECO:0000256" key="2">
    <source>
        <dbReference type="ARBA" id="ARBA00003968"/>
    </source>
</evidence>
<evidence type="ECO:0000256" key="1">
    <source>
        <dbReference type="ARBA" id="ARBA00000868"/>
    </source>
</evidence>
<dbReference type="InterPro" id="IPR000836">
    <property type="entry name" value="PRTase_dom"/>
</dbReference>
<dbReference type="FunFam" id="3.40.50.2020:FF:000021">
    <property type="entry name" value="Adenine phosphoribosyltransferase"/>
    <property type="match status" value="1"/>
</dbReference>
<dbReference type="GO" id="GO:0006168">
    <property type="term" value="P:adenine salvage"/>
    <property type="evidence" value="ECO:0007669"/>
    <property type="project" value="InterPro"/>
</dbReference>
<dbReference type="InterPro" id="IPR005764">
    <property type="entry name" value="Ade_phspho_trans"/>
</dbReference>
<proteinExistence type="inferred from homology"/>
<evidence type="ECO:0000256" key="3">
    <source>
        <dbReference type="ARBA" id="ARBA00004496"/>
    </source>
</evidence>
<dbReference type="PANTHER" id="PTHR32315:SF3">
    <property type="entry name" value="ADENINE PHOSPHORIBOSYLTRANSFERASE"/>
    <property type="match status" value="1"/>
</dbReference>
<keyword evidence="9 11" id="KW-0808">Transferase</keyword>
<protein>
    <recommendedName>
        <fullName evidence="6 11">Adenine phosphoribosyltransferase</fullName>
        <shortName evidence="11">APRT</shortName>
        <ecNumber evidence="6 11">2.4.2.7</ecNumber>
    </recommendedName>
</protein>
<keyword evidence="10 11" id="KW-0660">Purine salvage</keyword>
<comment type="subcellular location">
    <subcellularLocation>
        <location evidence="3 11">Cytoplasm</location>
    </subcellularLocation>
</comment>
<evidence type="ECO:0000256" key="8">
    <source>
        <dbReference type="ARBA" id="ARBA00022676"/>
    </source>
</evidence>
<evidence type="ECO:0000256" key="10">
    <source>
        <dbReference type="ARBA" id="ARBA00022726"/>
    </source>
</evidence>
<evidence type="ECO:0000259" key="12">
    <source>
        <dbReference type="Pfam" id="PF00156"/>
    </source>
</evidence>
<evidence type="ECO:0000256" key="4">
    <source>
        <dbReference type="ARBA" id="ARBA00004659"/>
    </source>
</evidence>
<dbReference type="HAMAP" id="MF_00004">
    <property type="entry name" value="Aden_phosphoribosyltr"/>
    <property type="match status" value="1"/>
</dbReference>
<dbReference type="GO" id="GO:0003999">
    <property type="term" value="F:adenine phosphoribosyltransferase activity"/>
    <property type="evidence" value="ECO:0007669"/>
    <property type="project" value="UniProtKB-UniRule"/>
</dbReference>
<dbReference type="InterPro" id="IPR029057">
    <property type="entry name" value="PRTase-like"/>
</dbReference>
<dbReference type="GO" id="GO:0016208">
    <property type="term" value="F:AMP binding"/>
    <property type="evidence" value="ECO:0007669"/>
    <property type="project" value="TreeGrafter"/>
</dbReference>
<comment type="catalytic activity">
    <reaction evidence="1 11">
        <text>AMP + diphosphate = 5-phospho-alpha-D-ribose 1-diphosphate + adenine</text>
        <dbReference type="Rhea" id="RHEA:16609"/>
        <dbReference type="ChEBI" id="CHEBI:16708"/>
        <dbReference type="ChEBI" id="CHEBI:33019"/>
        <dbReference type="ChEBI" id="CHEBI:58017"/>
        <dbReference type="ChEBI" id="CHEBI:456215"/>
        <dbReference type="EC" id="2.4.2.7"/>
    </reaction>
</comment>
<evidence type="ECO:0000256" key="6">
    <source>
        <dbReference type="ARBA" id="ARBA00011893"/>
    </source>
</evidence>
<accession>A0A8I0GBZ9</accession>
<dbReference type="Proteomes" id="UP000627538">
    <property type="component" value="Unassembled WGS sequence"/>
</dbReference>
<feature type="domain" description="Phosphoribosyltransferase" evidence="12">
    <location>
        <begin position="50"/>
        <end position="157"/>
    </location>
</feature>
<evidence type="ECO:0000256" key="9">
    <source>
        <dbReference type="ARBA" id="ARBA00022679"/>
    </source>
</evidence>
<keyword evidence="8 11" id="KW-0328">Glycosyltransferase</keyword>
<evidence type="ECO:0000313" key="14">
    <source>
        <dbReference type="Proteomes" id="UP000627538"/>
    </source>
</evidence>
<comment type="pathway">
    <text evidence="4 11">Purine metabolism; AMP biosynthesis via salvage pathway; AMP from adenine: step 1/1.</text>
</comment>
<keyword evidence="7 11" id="KW-0963">Cytoplasm</keyword>
<evidence type="ECO:0000256" key="11">
    <source>
        <dbReference type="HAMAP-Rule" id="MF_00004"/>
    </source>
</evidence>
<name>A0A8I0GBZ9_9ACTO</name>
<dbReference type="EC" id="2.4.2.7" evidence="6 11"/>
<dbReference type="AlphaFoldDB" id="A0A8I0GBZ9"/>
<evidence type="ECO:0000313" key="13">
    <source>
        <dbReference type="EMBL" id="MBD3688758.1"/>
    </source>
</evidence>
<dbReference type="Pfam" id="PF00156">
    <property type="entry name" value="Pribosyltran"/>
    <property type="match status" value="1"/>
</dbReference>
<evidence type="ECO:0000256" key="7">
    <source>
        <dbReference type="ARBA" id="ARBA00022490"/>
    </source>
</evidence>
<dbReference type="EMBL" id="JACRUO010000001">
    <property type="protein sequence ID" value="MBD3688758.1"/>
    <property type="molecule type" value="Genomic_DNA"/>
</dbReference>
<gene>
    <name evidence="11" type="primary">apt</name>
    <name evidence="13" type="ORF">H8R10_00670</name>
</gene>
<dbReference type="SUPFAM" id="SSF53271">
    <property type="entry name" value="PRTase-like"/>
    <property type="match status" value="1"/>
</dbReference>
<comment type="similarity">
    <text evidence="5 11">Belongs to the purine/pyrimidine phosphoribosyltransferase family.</text>
</comment>
<dbReference type="RefSeq" id="WP_191070862.1">
    <property type="nucleotide sequence ID" value="NZ_CP060506.1"/>
</dbReference>
<dbReference type="GO" id="GO:0006166">
    <property type="term" value="P:purine ribonucleoside salvage"/>
    <property type="evidence" value="ECO:0007669"/>
    <property type="project" value="UniProtKB-KW"/>
</dbReference>
<comment type="subunit">
    <text evidence="11">Homodimer.</text>
</comment>
<keyword evidence="14" id="KW-1185">Reference proteome</keyword>
<sequence>MTASTPAPVTELVALPSELGELVTSHMREIPDFPTLGVLFRDISPLFAAGEDFARFIRMLAAHYRGRIDAIAGLESRGFPLAAPLAVELGLPMIMIRKAGKLPGPVLREDYELEYATASMEIQPFTVAEDQRVLIVDDVLATGGTANASINLIERSGGIAQEFLVLMELTDLGGRARLPERVACQALLTL</sequence>
<dbReference type="Gene3D" id="3.40.50.2020">
    <property type="match status" value="1"/>
</dbReference>
<dbReference type="CDD" id="cd06223">
    <property type="entry name" value="PRTases_typeI"/>
    <property type="match status" value="1"/>
</dbReference>
<dbReference type="PANTHER" id="PTHR32315">
    <property type="entry name" value="ADENINE PHOSPHORIBOSYLTRANSFERASE"/>
    <property type="match status" value="1"/>
</dbReference>
<dbReference type="GO" id="GO:0005737">
    <property type="term" value="C:cytoplasm"/>
    <property type="evidence" value="ECO:0007669"/>
    <property type="project" value="UniProtKB-SubCell"/>
</dbReference>